<protein>
    <submittedName>
        <fullName evidence="1">Uncharacterized protein</fullName>
    </submittedName>
</protein>
<comment type="caution">
    <text evidence="1">The sequence shown here is derived from an EMBL/GenBank/DDBJ whole genome shotgun (WGS) entry which is preliminary data.</text>
</comment>
<name>A0ACC1AAY9_9ROSI</name>
<accession>A0ACC1AAY9</accession>
<keyword evidence="2" id="KW-1185">Reference proteome</keyword>
<reference evidence="2" key="1">
    <citation type="journal article" date="2023" name="G3 (Bethesda)">
        <title>Genome assembly and association tests identify interacting loci associated with vigor, precocity, and sex in interspecific pistachio rootstocks.</title>
        <authorList>
            <person name="Palmer W."/>
            <person name="Jacygrad E."/>
            <person name="Sagayaradj S."/>
            <person name="Cavanaugh K."/>
            <person name="Han R."/>
            <person name="Bertier L."/>
            <person name="Beede B."/>
            <person name="Kafkas S."/>
            <person name="Golino D."/>
            <person name="Preece J."/>
            <person name="Michelmore R."/>
        </authorList>
    </citation>
    <scope>NUCLEOTIDE SEQUENCE [LARGE SCALE GENOMIC DNA]</scope>
</reference>
<organism evidence="1 2">
    <name type="scientific">Pistacia atlantica</name>
    <dbReference type="NCBI Taxonomy" id="434234"/>
    <lineage>
        <taxon>Eukaryota</taxon>
        <taxon>Viridiplantae</taxon>
        <taxon>Streptophyta</taxon>
        <taxon>Embryophyta</taxon>
        <taxon>Tracheophyta</taxon>
        <taxon>Spermatophyta</taxon>
        <taxon>Magnoliopsida</taxon>
        <taxon>eudicotyledons</taxon>
        <taxon>Gunneridae</taxon>
        <taxon>Pentapetalae</taxon>
        <taxon>rosids</taxon>
        <taxon>malvids</taxon>
        <taxon>Sapindales</taxon>
        <taxon>Anacardiaceae</taxon>
        <taxon>Pistacia</taxon>
    </lineage>
</organism>
<evidence type="ECO:0000313" key="1">
    <source>
        <dbReference type="EMBL" id="KAJ0083528.1"/>
    </source>
</evidence>
<proteinExistence type="predicted"/>
<evidence type="ECO:0000313" key="2">
    <source>
        <dbReference type="Proteomes" id="UP001164250"/>
    </source>
</evidence>
<sequence>MSLIDILFRVDDICKKYEKYDLDKQRDPNSQADDAFARLYTAIETEVEKALHKAEAASRDTNRAAAVAMNAEVRRTKARLKEEYPKLQKFARKKVKGLSKEEQETRNDLVLALSDRIDAIPDVTTTASNATGGWETSSSNKNIVFDSSGVYYCCALPLITILLSFSFSIKC</sequence>
<dbReference type="Proteomes" id="UP001164250">
    <property type="component" value="Chromosome 11"/>
</dbReference>
<gene>
    <name evidence="1" type="ORF">Patl1_30730</name>
</gene>
<dbReference type="EMBL" id="CM047907">
    <property type="protein sequence ID" value="KAJ0083528.1"/>
    <property type="molecule type" value="Genomic_DNA"/>
</dbReference>